<dbReference type="Proteomes" id="UP001501004">
    <property type="component" value="Unassembled WGS sequence"/>
</dbReference>
<dbReference type="CDD" id="cd05233">
    <property type="entry name" value="SDR_c"/>
    <property type="match status" value="1"/>
</dbReference>
<reference evidence="4" key="1">
    <citation type="journal article" date="2019" name="Int. J. Syst. Evol. Microbiol.">
        <title>The Global Catalogue of Microorganisms (GCM) 10K type strain sequencing project: providing services to taxonomists for standard genome sequencing and annotation.</title>
        <authorList>
            <consortium name="The Broad Institute Genomics Platform"/>
            <consortium name="The Broad Institute Genome Sequencing Center for Infectious Disease"/>
            <person name="Wu L."/>
            <person name="Ma J."/>
        </authorList>
    </citation>
    <scope>NUCLEOTIDE SEQUENCE [LARGE SCALE GENOMIC DNA]</scope>
    <source>
        <strain evidence="4">JCM 16949</strain>
    </source>
</reference>
<organism evidence="3 4">
    <name type="scientific">Leifsonella bigeumensis</name>
    <dbReference type="NCBI Taxonomy" id="433643"/>
    <lineage>
        <taxon>Bacteria</taxon>
        <taxon>Bacillati</taxon>
        <taxon>Actinomycetota</taxon>
        <taxon>Actinomycetes</taxon>
        <taxon>Micrococcales</taxon>
        <taxon>Microbacteriaceae</taxon>
        <taxon>Leifsonella</taxon>
    </lineage>
</organism>
<dbReference type="Pfam" id="PF13561">
    <property type="entry name" value="adh_short_C2"/>
    <property type="match status" value="1"/>
</dbReference>
<dbReference type="PROSITE" id="PS00061">
    <property type="entry name" value="ADH_SHORT"/>
    <property type="match status" value="1"/>
</dbReference>
<evidence type="ECO:0000256" key="1">
    <source>
        <dbReference type="ARBA" id="ARBA00006484"/>
    </source>
</evidence>
<name>A0ABP7FH56_9MICO</name>
<proteinExistence type="inferred from homology"/>
<keyword evidence="4" id="KW-1185">Reference proteome</keyword>
<dbReference type="InterPro" id="IPR036291">
    <property type="entry name" value="NAD(P)-bd_dom_sf"/>
</dbReference>
<evidence type="ECO:0000313" key="3">
    <source>
        <dbReference type="EMBL" id="GAA3739025.1"/>
    </source>
</evidence>
<dbReference type="EMBL" id="BAABAE010000003">
    <property type="protein sequence ID" value="GAA3739025.1"/>
    <property type="molecule type" value="Genomic_DNA"/>
</dbReference>
<dbReference type="PRINTS" id="PR00081">
    <property type="entry name" value="GDHRDH"/>
</dbReference>
<dbReference type="PANTHER" id="PTHR24321">
    <property type="entry name" value="DEHYDROGENASES, SHORT CHAIN"/>
    <property type="match status" value="1"/>
</dbReference>
<evidence type="ECO:0000256" key="2">
    <source>
        <dbReference type="ARBA" id="ARBA00023002"/>
    </source>
</evidence>
<dbReference type="InterPro" id="IPR020904">
    <property type="entry name" value="Sc_DH/Rdtase_CS"/>
</dbReference>
<accession>A0ABP7FH56</accession>
<dbReference type="SUPFAM" id="SSF51735">
    <property type="entry name" value="NAD(P)-binding Rossmann-fold domains"/>
    <property type="match status" value="1"/>
</dbReference>
<protein>
    <submittedName>
        <fullName evidence="3">3-oxoacyl-ACP reductase FabG</fullName>
    </submittedName>
</protein>
<sequence length="265" mass="28408">MSTEPDDLHDHRPVDDMRGKSILVTGAAQGLGQVIARQLAARGVVVAALDIQDTGRTVDLIEAEGGRALRLRGDVTVQSSIEEGVNEIVSTTGRIDGLVNCAALFTTLQRRPFMELDLGEWERALAVNATSVLLCTRAVAPRLVAQRAGAIVNIASNVVSYGASEFLQYVSSKSAIIGITRGLARELGDHLVRVNTVSPGMVTTDITVAQHGDEYRKRVIDTQCIKEPIRPRDIAEVVSFLLSDASRYITGQNILVNAGSHMGPA</sequence>
<keyword evidence="2" id="KW-0560">Oxidoreductase</keyword>
<dbReference type="Gene3D" id="3.40.50.720">
    <property type="entry name" value="NAD(P)-binding Rossmann-like Domain"/>
    <property type="match status" value="1"/>
</dbReference>
<comment type="caution">
    <text evidence="3">The sequence shown here is derived from an EMBL/GenBank/DDBJ whole genome shotgun (WGS) entry which is preliminary data.</text>
</comment>
<dbReference type="InterPro" id="IPR002347">
    <property type="entry name" value="SDR_fam"/>
</dbReference>
<dbReference type="PANTHER" id="PTHR24321:SF8">
    <property type="entry name" value="ESTRADIOL 17-BETA-DEHYDROGENASE 8-RELATED"/>
    <property type="match status" value="1"/>
</dbReference>
<dbReference type="RefSeq" id="WP_344754976.1">
    <property type="nucleotide sequence ID" value="NZ_BAABAE010000003.1"/>
</dbReference>
<comment type="similarity">
    <text evidence="1">Belongs to the short-chain dehydrogenases/reductases (SDR) family.</text>
</comment>
<evidence type="ECO:0000313" key="4">
    <source>
        <dbReference type="Proteomes" id="UP001501004"/>
    </source>
</evidence>
<gene>
    <name evidence="3" type="ORF">GCM10022239_13220</name>
</gene>
<dbReference type="PRINTS" id="PR00080">
    <property type="entry name" value="SDRFAMILY"/>
</dbReference>